<organism evidence="2 3">
    <name type="scientific">Pteropus alecto</name>
    <name type="common">Black flying fox</name>
    <dbReference type="NCBI Taxonomy" id="9402"/>
    <lineage>
        <taxon>Eukaryota</taxon>
        <taxon>Metazoa</taxon>
        <taxon>Chordata</taxon>
        <taxon>Craniata</taxon>
        <taxon>Vertebrata</taxon>
        <taxon>Euteleostomi</taxon>
        <taxon>Mammalia</taxon>
        <taxon>Eutheria</taxon>
        <taxon>Laurasiatheria</taxon>
        <taxon>Chiroptera</taxon>
        <taxon>Yinpterochiroptera</taxon>
        <taxon>Pteropodoidea</taxon>
        <taxon>Pteropodidae</taxon>
        <taxon>Pteropodinae</taxon>
        <taxon>Pteropus</taxon>
    </lineage>
</organism>
<evidence type="ECO:0000313" key="2">
    <source>
        <dbReference type="EMBL" id="ELK11639.1"/>
    </source>
</evidence>
<name>L5KJ02_PTEAL</name>
<protein>
    <submittedName>
        <fullName evidence="2">Uncharacterized protein</fullName>
    </submittedName>
</protein>
<dbReference type="InParanoid" id="L5KJ02"/>
<accession>L5KJ02</accession>
<evidence type="ECO:0000256" key="1">
    <source>
        <dbReference type="SAM" id="MobiDB-lite"/>
    </source>
</evidence>
<dbReference type="Proteomes" id="UP000010552">
    <property type="component" value="Unassembled WGS sequence"/>
</dbReference>
<keyword evidence="3" id="KW-1185">Reference proteome</keyword>
<reference evidence="3" key="1">
    <citation type="journal article" date="2013" name="Science">
        <title>Comparative analysis of bat genomes provides insight into the evolution of flight and immunity.</title>
        <authorList>
            <person name="Zhang G."/>
            <person name="Cowled C."/>
            <person name="Shi Z."/>
            <person name="Huang Z."/>
            <person name="Bishop-Lilly K.A."/>
            <person name="Fang X."/>
            <person name="Wynne J.W."/>
            <person name="Xiong Z."/>
            <person name="Baker M.L."/>
            <person name="Zhao W."/>
            <person name="Tachedjian M."/>
            <person name="Zhu Y."/>
            <person name="Zhou P."/>
            <person name="Jiang X."/>
            <person name="Ng J."/>
            <person name="Yang L."/>
            <person name="Wu L."/>
            <person name="Xiao J."/>
            <person name="Feng Y."/>
            <person name="Chen Y."/>
            <person name="Sun X."/>
            <person name="Zhang Y."/>
            <person name="Marsh G.A."/>
            <person name="Crameri G."/>
            <person name="Broder C.C."/>
            <person name="Frey K.G."/>
            <person name="Wang L.F."/>
            <person name="Wang J."/>
        </authorList>
    </citation>
    <scope>NUCLEOTIDE SEQUENCE [LARGE SCALE GENOMIC DNA]</scope>
</reference>
<dbReference type="AlphaFoldDB" id="L5KJ02"/>
<feature type="region of interest" description="Disordered" evidence="1">
    <location>
        <begin position="27"/>
        <end position="95"/>
    </location>
</feature>
<gene>
    <name evidence="2" type="ORF">PAL_GLEAN10010307</name>
</gene>
<dbReference type="EMBL" id="KB030670">
    <property type="protein sequence ID" value="ELK11639.1"/>
    <property type="molecule type" value="Genomic_DNA"/>
</dbReference>
<proteinExistence type="predicted"/>
<sequence>MSDSCVTEDYLAETTWSSSEFVKQNCKNQTSQTETPPAHHTENPVSAKGRPREGVEQLFKGQNGHGGKEEERSRQAHAKTKVITHATGRGRNLRS</sequence>
<evidence type="ECO:0000313" key="3">
    <source>
        <dbReference type="Proteomes" id="UP000010552"/>
    </source>
</evidence>